<keyword evidence="1" id="KW-0472">Membrane</keyword>
<evidence type="ECO:0000256" key="1">
    <source>
        <dbReference type="SAM" id="Phobius"/>
    </source>
</evidence>
<evidence type="ECO:0000313" key="3">
    <source>
        <dbReference type="Proteomes" id="UP000285710"/>
    </source>
</evidence>
<reference evidence="2 3" key="2">
    <citation type="submission" date="2019-01" db="EMBL/GenBank/DDBJ databases">
        <authorList>
            <person name="Li Y."/>
        </authorList>
    </citation>
    <scope>NUCLEOTIDE SEQUENCE [LARGE SCALE GENOMIC DNA]</scope>
    <source>
        <strain evidence="2 3">2D-5</strain>
    </source>
</reference>
<accession>A0A443IVG7</accession>
<reference evidence="2 3" key="1">
    <citation type="submission" date="2019-01" db="EMBL/GenBank/DDBJ databases">
        <title>Sinorhodobacter populi sp. nov. isolated from the symptomatic bark tissue of Populus euramericana canker.</title>
        <authorList>
            <person name="Xu G."/>
        </authorList>
    </citation>
    <scope>NUCLEOTIDE SEQUENCE [LARGE SCALE GENOMIC DNA]</scope>
    <source>
        <strain evidence="2 3">2D-5</strain>
    </source>
</reference>
<comment type="caution">
    <text evidence="2">The sequence shown here is derived from an EMBL/GenBank/DDBJ whole genome shotgun (WGS) entry which is preliminary data.</text>
</comment>
<keyword evidence="1" id="KW-1133">Transmembrane helix</keyword>
<feature type="transmembrane region" description="Helical" evidence="1">
    <location>
        <begin position="12"/>
        <end position="32"/>
    </location>
</feature>
<dbReference type="RefSeq" id="WP_128181459.1">
    <property type="nucleotide sequence ID" value="NZ_SAUV01000003.1"/>
</dbReference>
<evidence type="ECO:0008006" key="4">
    <source>
        <dbReference type="Google" id="ProtNLM"/>
    </source>
</evidence>
<dbReference type="Proteomes" id="UP000285710">
    <property type="component" value="Unassembled WGS sequence"/>
</dbReference>
<dbReference type="AlphaFoldDB" id="A0A443IVG7"/>
<keyword evidence="3" id="KW-1185">Reference proteome</keyword>
<organism evidence="2 3">
    <name type="scientific">Paenirhodobacter populi</name>
    <dbReference type="NCBI Taxonomy" id="2306993"/>
    <lineage>
        <taxon>Bacteria</taxon>
        <taxon>Pseudomonadati</taxon>
        <taxon>Pseudomonadota</taxon>
        <taxon>Alphaproteobacteria</taxon>
        <taxon>Rhodobacterales</taxon>
        <taxon>Rhodobacter group</taxon>
        <taxon>Paenirhodobacter</taxon>
    </lineage>
</organism>
<keyword evidence="1" id="KW-0812">Transmembrane</keyword>
<evidence type="ECO:0000313" key="2">
    <source>
        <dbReference type="EMBL" id="RWR12073.1"/>
    </source>
</evidence>
<name>A0A443IVG7_9RHOB</name>
<gene>
    <name evidence="2" type="ORF">D2T33_10330</name>
</gene>
<sequence length="200" mass="21589">MRFGDRHSRLVTYAKVILPLAALSLLSVMFLISDRVDPTTASLYADVDVEDLARQARVGAPQYAAVTQDGSTLMVRATTAWPGTDDRSGTRAQDIVAKLDSTDGLVTDLISKSGRIDPAGGPIHLFDGVAMQTSTGYRMRSATVDMTSDYGVITAPTHVDGETPIGPIEADWMELSRPAPDAPYNMVFKGNVKLVYQPKE</sequence>
<protein>
    <recommendedName>
        <fullName evidence="4">LPS export ABC transporter periplasmic protein LptC</fullName>
    </recommendedName>
</protein>
<proteinExistence type="predicted"/>
<dbReference type="EMBL" id="SAUW01000009">
    <property type="protein sequence ID" value="RWR12073.1"/>
    <property type="molecule type" value="Genomic_DNA"/>
</dbReference>